<dbReference type="EMBL" id="JANBUW010000117">
    <property type="protein sequence ID" value="KAJ2848954.1"/>
    <property type="molecule type" value="Genomic_DNA"/>
</dbReference>
<dbReference type="PANTHER" id="PTHR11709">
    <property type="entry name" value="MULTI-COPPER OXIDASE"/>
    <property type="match status" value="1"/>
</dbReference>
<keyword evidence="2" id="KW-0479">Metal-binding</keyword>
<dbReference type="Gene3D" id="2.60.40.420">
    <property type="entry name" value="Cupredoxins - blue copper proteins"/>
    <property type="match status" value="3"/>
</dbReference>
<dbReference type="InterPro" id="IPR008972">
    <property type="entry name" value="Cupredoxin"/>
</dbReference>
<evidence type="ECO:0000256" key="4">
    <source>
        <dbReference type="ARBA" id="ARBA00023008"/>
    </source>
</evidence>
<protein>
    <submittedName>
        <fullName evidence="9">Ferroxidase fet3</fullName>
    </submittedName>
</protein>
<evidence type="ECO:0000259" key="8">
    <source>
        <dbReference type="Pfam" id="PF07732"/>
    </source>
</evidence>
<dbReference type="AlphaFoldDB" id="A0A9W8IDQ2"/>
<organism evidence="9 10">
    <name type="scientific">Coemansia brasiliensis</name>
    <dbReference type="NCBI Taxonomy" id="2650707"/>
    <lineage>
        <taxon>Eukaryota</taxon>
        <taxon>Fungi</taxon>
        <taxon>Fungi incertae sedis</taxon>
        <taxon>Zoopagomycota</taxon>
        <taxon>Kickxellomycotina</taxon>
        <taxon>Kickxellomycetes</taxon>
        <taxon>Kickxellales</taxon>
        <taxon>Kickxellaceae</taxon>
        <taxon>Coemansia</taxon>
    </lineage>
</organism>
<feature type="signal peptide" evidence="5">
    <location>
        <begin position="1"/>
        <end position="15"/>
    </location>
</feature>
<feature type="domain" description="Plastocyanin-like" evidence="6">
    <location>
        <begin position="149"/>
        <end position="272"/>
    </location>
</feature>
<feature type="domain" description="Plastocyanin-like" evidence="8">
    <location>
        <begin position="24"/>
        <end position="140"/>
    </location>
</feature>
<dbReference type="Proteomes" id="UP001139887">
    <property type="component" value="Unassembled WGS sequence"/>
</dbReference>
<reference evidence="9" key="1">
    <citation type="submission" date="2022-07" db="EMBL/GenBank/DDBJ databases">
        <title>Phylogenomic reconstructions and comparative analyses of Kickxellomycotina fungi.</title>
        <authorList>
            <person name="Reynolds N.K."/>
            <person name="Stajich J.E."/>
            <person name="Barry K."/>
            <person name="Grigoriev I.V."/>
            <person name="Crous P."/>
            <person name="Smith M.E."/>
        </authorList>
    </citation>
    <scope>NUCLEOTIDE SEQUENCE</scope>
    <source>
        <strain evidence="9">NRRL 1566</strain>
    </source>
</reference>
<keyword evidence="4" id="KW-0186">Copper</keyword>
<evidence type="ECO:0000259" key="7">
    <source>
        <dbReference type="Pfam" id="PF07731"/>
    </source>
</evidence>
<feature type="domain" description="Plastocyanin-like" evidence="7">
    <location>
        <begin position="363"/>
        <end position="495"/>
    </location>
</feature>
<dbReference type="GO" id="GO:0005507">
    <property type="term" value="F:copper ion binding"/>
    <property type="evidence" value="ECO:0007669"/>
    <property type="project" value="InterPro"/>
</dbReference>
<dbReference type="InterPro" id="IPR045087">
    <property type="entry name" value="Cu-oxidase_fam"/>
</dbReference>
<dbReference type="InterPro" id="IPR033138">
    <property type="entry name" value="Cu_oxidase_CS"/>
</dbReference>
<dbReference type="PROSITE" id="PS00079">
    <property type="entry name" value="MULTICOPPER_OXIDASE1"/>
    <property type="match status" value="1"/>
</dbReference>
<comment type="caution">
    <text evidence="9">The sequence shown here is derived from an EMBL/GenBank/DDBJ whole genome shotgun (WGS) entry which is preliminary data.</text>
</comment>
<evidence type="ECO:0000313" key="9">
    <source>
        <dbReference type="EMBL" id="KAJ2848954.1"/>
    </source>
</evidence>
<proteinExistence type="inferred from homology"/>
<dbReference type="Pfam" id="PF07732">
    <property type="entry name" value="Cu-oxidase_3"/>
    <property type="match status" value="1"/>
</dbReference>
<accession>A0A9W8IDQ2</accession>
<feature type="chain" id="PRO_5040778399" evidence="5">
    <location>
        <begin position="16"/>
        <end position="540"/>
    </location>
</feature>
<evidence type="ECO:0000259" key="6">
    <source>
        <dbReference type="Pfam" id="PF00394"/>
    </source>
</evidence>
<dbReference type="GO" id="GO:0016491">
    <property type="term" value="F:oxidoreductase activity"/>
    <property type="evidence" value="ECO:0007669"/>
    <property type="project" value="UniProtKB-KW"/>
</dbReference>
<comment type="similarity">
    <text evidence="1">Belongs to the multicopper oxidase family.</text>
</comment>
<dbReference type="OrthoDB" id="2121828at2759"/>
<gene>
    <name evidence="9" type="primary">FET3_9</name>
    <name evidence="9" type="ORF">IWW36_002970</name>
</gene>
<dbReference type="Pfam" id="PF07731">
    <property type="entry name" value="Cu-oxidase_2"/>
    <property type="match status" value="1"/>
</dbReference>
<evidence type="ECO:0000256" key="3">
    <source>
        <dbReference type="ARBA" id="ARBA00023002"/>
    </source>
</evidence>
<evidence type="ECO:0000256" key="2">
    <source>
        <dbReference type="ARBA" id="ARBA00022723"/>
    </source>
</evidence>
<sequence>MKLLRLFAIFGVCLCRTVELDWNVGYLQVDRTGYFTRRAIGVNQQMPIPPVHIMQGDVLTINVHNSLDVPTSLHAHGLLYNGTSFMDGAGMVTQCGIPPGDNFTYTIYTHDQAGTFWIRGSYNGQNADGLRTALIVHEKQKPASYDEEELITLEDWYPLEFPTKMAIDDGPGSAYKMKPSYPFGLINGHDGNLTKTINFLPGKRYRFRVVSFATTMWFKFSLPGHTLHVIEVDGVNSEPFKVDGLDISPGQRYSVVVDAHNSSSYNYVYNCTMYANFVPRIAGLSPRIYLGKIEYSKSAPTKYFSSKCDEQLKWVDVVKLTPQNKQPLLPVDSQVKLASLRFNGTDNIPHSMLGDLPYASPLVPTLFSAFTMGKLALNSGIYGPQAEAHVLRHMEVVEIIIDNPIPMEHSLYLHGHKVQVVEFGPSGNATSYNRPVATLRRAGKWPMQQDTVFIPAFQYAKLRFCADNPGVWLFRCQAEVHLHMGMAITFVEAPDVLQKQQTLPQELSQMCLKQKIKASGNAAGNQGFDLSGLSVVRQVH</sequence>
<keyword evidence="3" id="KW-0560">Oxidoreductase</keyword>
<dbReference type="Pfam" id="PF00394">
    <property type="entry name" value="Cu-oxidase"/>
    <property type="match status" value="1"/>
</dbReference>
<evidence type="ECO:0000256" key="1">
    <source>
        <dbReference type="ARBA" id="ARBA00010609"/>
    </source>
</evidence>
<dbReference type="PANTHER" id="PTHR11709:SF361">
    <property type="entry name" value="IRON TRANSPORT MULTICOPPER OXIDASE FET3"/>
    <property type="match status" value="1"/>
</dbReference>
<keyword evidence="10" id="KW-1185">Reference proteome</keyword>
<dbReference type="InterPro" id="IPR011706">
    <property type="entry name" value="Cu-oxidase_C"/>
</dbReference>
<dbReference type="SUPFAM" id="SSF49503">
    <property type="entry name" value="Cupredoxins"/>
    <property type="match status" value="3"/>
</dbReference>
<keyword evidence="5" id="KW-0732">Signal</keyword>
<dbReference type="InterPro" id="IPR011707">
    <property type="entry name" value="Cu-oxidase-like_N"/>
</dbReference>
<evidence type="ECO:0000313" key="10">
    <source>
        <dbReference type="Proteomes" id="UP001139887"/>
    </source>
</evidence>
<evidence type="ECO:0000256" key="5">
    <source>
        <dbReference type="SAM" id="SignalP"/>
    </source>
</evidence>
<name>A0A9W8IDQ2_9FUNG</name>
<dbReference type="InterPro" id="IPR001117">
    <property type="entry name" value="Cu-oxidase_2nd"/>
</dbReference>